<feature type="signal peptide" evidence="2">
    <location>
        <begin position="1"/>
        <end position="23"/>
    </location>
</feature>
<evidence type="ECO:0000256" key="2">
    <source>
        <dbReference type="SAM" id="SignalP"/>
    </source>
</evidence>
<evidence type="ECO:0000313" key="4">
    <source>
        <dbReference type="EMBL" id="QOY85701.1"/>
    </source>
</evidence>
<evidence type="ECO:0000313" key="5">
    <source>
        <dbReference type="Proteomes" id="UP000593892"/>
    </source>
</evidence>
<feature type="chain" id="PRO_5032305108" evidence="2">
    <location>
        <begin position="24"/>
        <end position="377"/>
    </location>
</feature>
<dbReference type="KEGG" id="pfer:IRI77_23110"/>
<organism evidence="4 5">
    <name type="scientific">Paludibaculum fermentans</name>
    <dbReference type="NCBI Taxonomy" id="1473598"/>
    <lineage>
        <taxon>Bacteria</taxon>
        <taxon>Pseudomonadati</taxon>
        <taxon>Acidobacteriota</taxon>
        <taxon>Terriglobia</taxon>
        <taxon>Bryobacterales</taxon>
        <taxon>Bryobacteraceae</taxon>
        <taxon>Paludibaculum</taxon>
    </lineage>
</organism>
<keyword evidence="5" id="KW-1185">Reference proteome</keyword>
<evidence type="ECO:0000259" key="3">
    <source>
        <dbReference type="Pfam" id="PF04015"/>
    </source>
</evidence>
<evidence type="ECO:0000256" key="1">
    <source>
        <dbReference type="SAM" id="MobiDB-lite"/>
    </source>
</evidence>
<accession>A0A7S7SIQ1</accession>
<dbReference type="AlphaFoldDB" id="A0A7S7SIQ1"/>
<keyword evidence="2" id="KW-0732">Signal</keyword>
<dbReference type="EMBL" id="CP063849">
    <property type="protein sequence ID" value="QOY85701.1"/>
    <property type="molecule type" value="Genomic_DNA"/>
</dbReference>
<proteinExistence type="predicted"/>
<dbReference type="Pfam" id="PF04015">
    <property type="entry name" value="DUF362"/>
    <property type="match status" value="1"/>
</dbReference>
<feature type="region of interest" description="Disordered" evidence="1">
    <location>
        <begin position="211"/>
        <end position="247"/>
    </location>
</feature>
<gene>
    <name evidence="4" type="ORF">IRI77_23110</name>
</gene>
<feature type="domain" description="DUF362" evidence="3">
    <location>
        <begin position="61"/>
        <end position="312"/>
    </location>
</feature>
<sequence>MTRRELFALPAAAALGLAKPAPASTVAIARSRAYDAKIYDTLRTMFDQVGGLAPIVRNKTVALKLNLTGNPARFPVKAELPYRTDPGSVLATCQLMARAGAKRIRILESFFPAKSDRELWARYGLDIQAIENCGTKVEWENTNNLGLATQYTRMKVPGSGRIFPSYDLNHSFADCDAYVSMSKLKNHWLAGVTMTMKNNFGLTPCSLYGGDAGPSGNEDPRQERGPVGHNGTRTPPKGVPQEIDLSTPREPGFRIPRIVVDLCSIRPVDLSIVDGIETIRGGEGEWNQGVEIMKPGLLLVGRNMVCTDTVCTAVMGYDPRAARGQGPFIRGDNTLLLAEAAGLGSARLEDIEIAGLKLKDAKVDFGPGAIGKRVFAA</sequence>
<name>A0A7S7SIQ1_PALFE</name>
<protein>
    <submittedName>
        <fullName evidence="4">DUF362 domain-containing protein</fullName>
    </submittedName>
</protein>
<dbReference type="RefSeq" id="WP_194447371.1">
    <property type="nucleotide sequence ID" value="NZ_CP063849.1"/>
</dbReference>
<dbReference type="Proteomes" id="UP000593892">
    <property type="component" value="Chromosome"/>
</dbReference>
<dbReference type="InterPro" id="IPR007160">
    <property type="entry name" value="DUF362"/>
</dbReference>
<reference evidence="4 5" key="1">
    <citation type="submission" date="2020-10" db="EMBL/GenBank/DDBJ databases">
        <title>Complete genome sequence of Paludibaculum fermentans P105T, a facultatively anaerobic acidobacterium capable of dissimilatory Fe(III) reduction.</title>
        <authorList>
            <person name="Dedysh S.N."/>
            <person name="Beletsky A.V."/>
            <person name="Kulichevskaya I.S."/>
            <person name="Mardanov A.V."/>
            <person name="Ravin N.V."/>
        </authorList>
    </citation>
    <scope>NUCLEOTIDE SEQUENCE [LARGE SCALE GENOMIC DNA]</scope>
    <source>
        <strain evidence="4 5">P105</strain>
    </source>
</reference>